<gene>
    <name evidence="3" type="ORF">NK118_01170</name>
</gene>
<evidence type="ECO:0000313" key="4">
    <source>
        <dbReference type="Proteomes" id="UP001523565"/>
    </source>
</evidence>
<dbReference type="RefSeq" id="WP_262067763.1">
    <property type="nucleotide sequence ID" value="NZ_JAMXOC010000001.1"/>
</dbReference>
<evidence type="ECO:0000256" key="1">
    <source>
        <dbReference type="SAM" id="Phobius"/>
    </source>
</evidence>
<sequence>MIGTRKIMGILLLILLTCQTTIVSAQEDKQKIYTPEEVTEVKRAGTYPVKIAAQDEGEEIEGIVYITVTYDYTVTSKVHREGIDASDFEFTKAEEMKEFTKTEMIRRARAHAWSLEDGSEVPITKVVTNQITENYGEISYSTQRGTTITIHAYRTGAEIFSRKDFIYMSLDKESSLLQWEDEYILWFAMAIILLVLVPVMLIMALYVFLSRARNELSEFFISYAKKKDIEMRE</sequence>
<keyword evidence="4" id="KW-1185">Reference proteome</keyword>
<evidence type="ECO:0000256" key="2">
    <source>
        <dbReference type="SAM" id="SignalP"/>
    </source>
</evidence>
<keyword evidence="1" id="KW-0812">Transmembrane</keyword>
<organism evidence="3 4">
    <name type="scientific">Ohessyouella blattaphilus</name>
    <dbReference type="NCBI Taxonomy" id="2949333"/>
    <lineage>
        <taxon>Bacteria</taxon>
        <taxon>Bacillati</taxon>
        <taxon>Bacillota</taxon>
        <taxon>Clostridia</taxon>
        <taxon>Lachnospirales</taxon>
        <taxon>Lachnospiraceae</taxon>
        <taxon>Ohessyouella</taxon>
    </lineage>
</organism>
<feature type="signal peptide" evidence="2">
    <location>
        <begin position="1"/>
        <end position="25"/>
    </location>
</feature>
<reference evidence="3 4" key="1">
    <citation type="journal article" date="2022" name="Genome Biol. Evol.">
        <title>Host diet, physiology and behaviors set the stage for Lachnospiraceae cladogenesis.</title>
        <authorList>
            <person name="Vera-Ponce De Leon A."/>
            <person name="Schneider M."/>
            <person name="Jahnes B.C."/>
            <person name="Sadowski V."/>
            <person name="Camuy-Velez L.A."/>
            <person name="Duan J."/>
            <person name="Sabree Z.L."/>
        </authorList>
    </citation>
    <scope>NUCLEOTIDE SEQUENCE [LARGE SCALE GENOMIC DNA]</scope>
    <source>
        <strain evidence="3 4">PAL227</strain>
    </source>
</reference>
<name>A0ABT1EED9_9FIRM</name>
<keyword evidence="2" id="KW-0732">Signal</keyword>
<proteinExistence type="predicted"/>
<comment type="caution">
    <text evidence="3">The sequence shown here is derived from an EMBL/GenBank/DDBJ whole genome shotgun (WGS) entry which is preliminary data.</text>
</comment>
<evidence type="ECO:0000313" key="3">
    <source>
        <dbReference type="EMBL" id="MCP1108859.1"/>
    </source>
</evidence>
<keyword evidence="1" id="KW-1133">Transmembrane helix</keyword>
<accession>A0ABT1EED9</accession>
<dbReference type="EMBL" id="JAMZFV010000001">
    <property type="protein sequence ID" value="MCP1108859.1"/>
    <property type="molecule type" value="Genomic_DNA"/>
</dbReference>
<protein>
    <submittedName>
        <fullName evidence="3">Uncharacterized protein</fullName>
    </submittedName>
</protein>
<feature type="transmembrane region" description="Helical" evidence="1">
    <location>
        <begin position="183"/>
        <end position="209"/>
    </location>
</feature>
<keyword evidence="1" id="KW-0472">Membrane</keyword>
<dbReference type="Proteomes" id="UP001523565">
    <property type="component" value="Unassembled WGS sequence"/>
</dbReference>
<feature type="chain" id="PRO_5045208459" evidence="2">
    <location>
        <begin position="26"/>
        <end position="233"/>
    </location>
</feature>